<keyword evidence="2" id="KW-0645">Protease</keyword>
<evidence type="ECO:0000256" key="1">
    <source>
        <dbReference type="ARBA" id="ARBA00022438"/>
    </source>
</evidence>
<sequence>MTPTLAQAAVAAPLVAHSVRAEPRAEARPETAAVKIDGAAMLRHVQALASDEFEGRAPGSRGETVTLNYLQDVFKKTGIAPAMPDGGYLQNVPMLYMQSTPSLSYAPVGGKSVTLAYPDDFIAWSMRAERKVSVANSELVFVGYGVTAPEFQWDDYKGADLKGKTLVMLINDPPLPDPKKKGKLDDAMFGGAAMTYYGRWTYKFAMAAKLGAAGALIVHETKPAGYPFDVMRNSFGRGNYGIKVKGDTPGLPPVPGWLSLARARDLFKAGGHDFDALKKAALSRDFKPVPLGVTASIAVANAWGDMASHNVVGKIDGSDPKLKDEAVVYTAHWDHFGIDDTLPGPRSKQIFHGALDNATGVAALLEIARAYKALPPARAPKRTVLFVLTTGEERGQLGAQFYTRHPVLPLAKTVLSINLDGMNVWGKTRDVILSGHGKSAADDLVMAAAKQQGRIVKPEMHAESGMFYRGDQFEFARAGVPVIFTQGGVDYIGKPPGQAGKLAQYTAHDYHTVNDTVQPDWDMAGAAQDAELLFHAGYRAAQEASGPQWKAGAEFKAVREAAAGK</sequence>
<keyword evidence="6" id="KW-0862">Zinc</keyword>
<evidence type="ECO:0000256" key="6">
    <source>
        <dbReference type="ARBA" id="ARBA00022833"/>
    </source>
</evidence>
<evidence type="ECO:0000256" key="2">
    <source>
        <dbReference type="ARBA" id="ARBA00022670"/>
    </source>
</evidence>
<dbReference type="GO" id="GO:0008235">
    <property type="term" value="F:metalloexopeptidase activity"/>
    <property type="evidence" value="ECO:0007669"/>
    <property type="project" value="InterPro"/>
</dbReference>
<evidence type="ECO:0000313" key="8">
    <source>
        <dbReference type="EMBL" id="MRV75810.1"/>
    </source>
</evidence>
<reference evidence="8 9" key="1">
    <citation type="submission" date="2019-11" db="EMBL/GenBank/DDBJ databases">
        <title>Novel species isolated from a subtropical stream in China.</title>
        <authorList>
            <person name="Lu H."/>
        </authorList>
    </citation>
    <scope>NUCLEOTIDE SEQUENCE [LARGE SCALE GENOMIC DNA]</scope>
    <source>
        <strain evidence="8 9">FT92W</strain>
    </source>
</reference>
<evidence type="ECO:0000313" key="9">
    <source>
        <dbReference type="Proteomes" id="UP000446768"/>
    </source>
</evidence>
<gene>
    <name evidence="8" type="ORF">GJ700_29265</name>
</gene>
<dbReference type="GO" id="GO:0046872">
    <property type="term" value="F:metal ion binding"/>
    <property type="evidence" value="ECO:0007669"/>
    <property type="project" value="UniProtKB-KW"/>
</dbReference>
<evidence type="ECO:0000256" key="5">
    <source>
        <dbReference type="ARBA" id="ARBA00022801"/>
    </source>
</evidence>
<keyword evidence="9" id="KW-1185">Reference proteome</keyword>
<name>A0A7X2LUN1_9BURK</name>
<accession>A0A7X2LUN1</accession>
<evidence type="ECO:0000256" key="3">
    <source>
        <dbReference type="ARBA" id="ARBA00022723"/>
    </source>
</evidence>
<feature type="domain" description="Peptidase M28" evidence="7">
    <location>
        <begin position="310"/>
        <end position="530"/>
    </location>
</feature>
<keyword evidence="3" id="KW-0479">Metal-binding</keyword>
<dbReference type="InterPro" id="IPR046450">
    <property type="entry name" value="PA_dom_sf"/>
</dbReference>
<keyword evidence="1" id="KW-0031">Aminopeptidase</keyword>
<comment type="caution">
    <text evidence="8">The sequence shown here is derived from an EMBL/GenBank/DDBJ whole genome shotgun (WGS) entry which is preliminary data.</text>
</comment>
<keyword evidence="4" id="KW-0732">Signal</keyword>
<dbReference type="SUPFAM" id="SSF52025">
    <property type="entry name" value="PA domain"/>
    <property type="match status" value="1"/>
</dbReference>
<dbReference type="PANTHER" id="PTHR12147">
    <property type="entry name" value="METALLOPEPTIDASE M28 FAMILY MEMBER"/>
    <property type="match status" value="1"/>
</dbReference>
<proteinExistence type="predicted"/>
<dbReference type="InterPro" id="IPR045175">
    <property type="entry name" value="M28_fam"/>
</dbReference>
<evidence type="ECO:0000259" key="7">
    <source>
        <dbReference type="Pfam" id="PF04389"/>
    </source>
</evidence>
<dbReference type="AlphaFoldDB" id="A0A7X2LUN1"/>
<dbReference type="InterPro" id="IPR007484">
    <property type="entry name" value="Peptidase_M28"/>
</dbReference>
<dbReference type="SUPFAM" id="SSF53187">
    <property type="entry name" value="Zn-dependent exopeptidases"/>
    <property type="match status" value="1"/>
</dbReference>
<dbReference type="GO" id="GO:0006508">
    <property type="term" value="P:proteolysis"/>
    <property type="evidence" value="ECO:0007669"/>
    <property type="project" value="UniProtKB-KW"/>
</dbReference>
<keyword evidence="5" id="KW-0378">Hydrolase</keyword>
<dbReference type="Gene3D" id="3.40.630.10">
    <property type="entry name" value="Zn peptidases"/>
    <property type="match status" value="1"/>
</dbReference>
<evidence type="ECO:0000256" key="4">
    <source>
        <dbReference type="ARBA" id="ARBA00022729"/>
    </source>
</evidence>
<dbReference type="Gene3D" id="3.50.30.30">
    <property type="match status" value="1"/>
</dbReference>
<dbReference type="GO" id="GO:0004177">
    <property type="term" value="F:aminopeptidase activity"/>
    <property type="evidence" value="ECO:0007669"/>
    <property type="project" value="UniProtKB-KW"/>
</dbReference>
<dbReference type="Pfam" id="PF04389">
    <property type="entry name" value="Peptidase_M28"/>
    <property type="match status" value="1"/>
</dbReference>
<dbReference type="EMBL" id="WKJJ01000024">
    <property type="protein sequence ID" value="MRV75810.1"/>
    <property type="molecule type" value="Genomic_DNA"/>
</dbReference>
<organism evidence="8 9">
    <name type="scientific">Pseudoduganella rivuli</name>
    <dbReference type="NCBI Taxonomy" id="2666085"/>
    <lineage>
        <taxon>Bacteria</taxon>
        <taxon>Pseudomonadati</taxon>
        <taxon>Pseudomonadota</taxon>
        <taxon>Betaproteobacteria</taxon>
        <taxon>Burkholderiales</taxon>
        <taxon>Oxalobacteraceae</taxon>
        <taxon>Telluria group</taxon>
        <taxon>Pseudoduganella</taxon>
    </lineage>
</organism>
<dbReference type="PANTHER" id="PTHR12147:SF56">
    <property type="entry name" value="AMINOPEPTIDASE YDR415C-RELATED"/>
    <property type="match status" value="1"/>
</dbReference>
<dbReference type="Proteomes" id="UP000446768">
    <property type="component" value="Unassembled WGS sequence"/>
</dbReference>
<protein>
    <submittedName>
        <fullName evidence="8">M28 family peptidase</fullName>
    </submittedName>
</protein>